<evidence type="ECO:0000313" key="5">
    <source>
        <dbReference type="EMBL" id="SEK88506.1"/>
    </source>
</evidence>
<dbReference type="RefSeq" id="WP_091406944.1">
    <property type="nucleotide sequence ID" value="NZ_FOAB01000002.1"/>
</dbReference>
<dbReference type="InterPro" id="IPR018062">
    <property type="entry name" value="HTH_AraC-typ_CS"/>
</dbReference>
<keyword evidence="6" id="KW-1185">Reference proteome</keyword>
<dbReference type="GO" id="GO:0043565">
    <property type="term" value="F:sequence-specific DNA binding"/>
    <property type="evidence" value="ECO:0007669"/>
    <property type="project" value="InterPro"/>
</dbReference>
<accession>A0A1H7KPQ9</accession>
<gene>
    <name evidence="5" type="ORF">SAMN04487910_1387</name>
</gene>
<dbReference type="Gene3D" id="1.10.10.60">
    <property type="entry name" value="Homeodomain-like"/>
    <property type="match status" value="2"/>
</dbReference>
<evidence type="ECO:0000256" key="3">
    <source>
        <dbReference type="ARBA" id="ARBA00023163"/>
    </source>
</evidence>
<keyword evidence="3" id="KW-0804">Transcription</keyword>
<evidence type="ECO:0000259" key="4">
    <source>
        <dbReference type="PROSITE" id="PS01124"/>
    </source>
</evidence>
<keyword evidence="2 5" id="KW-0238">DNA-binding</keyword>
<dbReference type="PROSITE" id="PS00041">
    <property type="entry name" value="HTH_ARAC_FAMILY_1"/>
    <property type="match status" value="1"/>
</dbReference>
<dbReference type="GO" id="GO:0003700">
    <property type="term" value="F:DNA-binding transcription factor activity"/>
    <property type="evidence" value="ECO:0007669"/>
    <property type="project" value="InterPro"/>
</dbReference>
<name>A0A1H7KPQ9_AQUAM</name>
<dbReference type="Pfam" id="PF12833">
    <property type="entry name" value="HTH_18"/>
    <property type="match status" value="1"/>
</dbReference>
<dbReference type="PROSITE" id="PS01124">
    <property type="entry name" value="HTH_ARAC_FAMILY_2"/>
    <property type="match status" value="1"/>
</dbReference>
<evidence type="ECO:0000313" key="6">
    <source>
        <dbReference type="Proteomes" id="UP000198521"/>
    </source>
</evidence>
<dbReference type="STRING" id="1038014.SAMN04487910_1387"/>
<protein>
    <submittedName>
        <fullName evidence="5">AraC-type DNA-binding protein</fullName>
    </submittedName>
</protein>
<dbReference type="SMART" id="SM00342">
    <property type="entry name" value="HTH_ARAC"/>
    <property type="match status" value="1"/>
</dbReference>
<dbReference type="EMBL" id="FOAB01000002">
    <property type="protein sequence ID" value="SEK88506.1"/>
    <property type="molecule type" value="Genomic_DNA"/>
</dbReference>
<keyword evidence="1" id="KW-0805">Transcription regulation</keyword>
<dbReference type="OrthoDB" id="9779074at2"/>
<feature type="domain" description="HTH araC/xylS-type" evidence="4">
    <location>
        <begin position="268"/>
        <end position="372"/>
    </location>
</feature>
<dbReference type="AlphaFoldDB" id="A0A1H7KPQ9"/>
<dbReference type="SUPFAM" id="SSF46689">
    <property type="entry name" value="Homeodomain-like"/>
    <property type="match status" value="1"/>
</dbReference>
<proteinExistence type="predicted"/>
<sequence length="379" mass="45136">MEFVNIILLISVSQGFLFGFAILFSPYFRSSTNKYLGYSILILAFLMFNVYLDALNIYEQYPKFLVLYDIEWIFLFPVFFFVYILKSIDHEFIVERKWNWLYIPFMFSVILNVVYNLEHIYKWEIFFLSDETLMYKWAFDVQEFGYYSYNFVIAIWAYNILKHKKNTNQIKGKWLKKLCVYEVSLVTCWVLIDIADMIFDIGYDVGISIICTITSFFIFWIVYNGVYSLKISNFKNSDVNLNKDTLEVKNLKVSISEHSFSRNNIYFQKLEDLLEKDYIYRNPNLNQEMVAETLNISSGYLSQIVNDVARKNFTAYINSYRVNEVKEMILNEEFDKYSLLSIGLEAGFKAKSTFYTSFKKETGLTPNQFKIDHKKVQFF</sequence>
<dbReference type="Proteomes" id="UP000198521">
    <property type="component" value="Unassembled WGS sequence"/>
</dbReference>
<evidence type="ECO:0000256" key="1">
    <source>
        <dbReference type="ARBA" id="ARBA00023015"/>
    </source>
</evidence>
<organism evidence="5 6">
    <name type="scientific">Aquimarina amphilecti</name>
    <dbReference type="NCBI Taxonomy" id="1038014"/>
    <lineage>
        <taxon>Bacteria</taxon>
        <taxon>Pseudomonadati</taxon>
        <taxon>Bacteroidota</taxon>
        <taxon>Flavobacteriia</taxon>
        <taxon>Flavobacteriales</taxon>
        <taxon>Flavobacteriaceae</taxon>
        <taxon>Aquimarina</taxon>
    </lineage>
</organism>
<reference evidence="5 6" key="1">
    <citation type="submission" date="2016-10" db="EMBL/GenBank/DDBJ databases">
        <authorList>
            <person name="de Groot N.N."/>
        </authorList>
    </citation>
    <scope>NUCLEOTIDE SEQUENCE [LARGE SCALE GENOMIC DNA]</scope>
    <source>
        <strain evidence="5 6">DSM 25232</strain>
    </source>
</reference>
<dbReference type="PANTHER" id="PTHR43280">
    <property type="entry name" value="ARAC-FAMILY TRANSCRIPTIONAL REGULATOR"/>
    <property type="match status" value="1"/>
</dbReference>
<dbReference type="InterPro" id="IPR009057">
    <property type="entry name" value="Homeodomain-like_sf"/>
</dbReference>
<evidence type="ECO:0000256" key="2">
    <source>
        <dbReference type="ARBA" id="ARBA00023125"/>
    </source>
</evidence>
<dbReference type="InterPro" id="IPR018060">
    <property type="entry name" value="HTH_AraC"/>
</dbReference>
<dbReference type="PANTHER" id="PTHR43280:SF29">
    <property type="entry name" value="ARAC-FAMILY TRANSCRIPTIONAL REGULATOR"/>
    <property type="match status" value="1"/>
</dbReference>